<reference evidence="9" key="1">
    <citation type="journal article" date="2019" name="Int. J. Syst. Evol. Microbiol.">
        <title>The Global Catalogue of Microorganisms (GCM) 10K type strain sequencing project: providing services to taxonomists for standard genome sequencing and annotation.</title>
        <authorList>
            <consortium name="The Broad Institute Genomics Platform"/>
            <consortium name="The Broad Institute Genome Sequencing Center for Infectious Disease"/>
            <person name="Wu L."/>
            <person name="Ma J."/>
        </authorList>
    </citation>
    <scope>NUCLEOTIDE SEQUENCE [LARGE SCALE GENOMIC DNA]</scope>
    <source>
        <strain evidence="9">CCUG 73951</strain>
    </source>
</reference>
<evidence type="ECO:0000313" key="9">
    <source>
        <dbReference type="Proteomes" id="UP001596494"/>
    </source>
</evidence>
<keyword evidence="5 6" id="KW-0472">Membrane</keyword>
<evidence type="ECO:0000256" key="6">
    <source>
        <dbReference type="SAM" id="Phobius"/>
    </source>
</evidence>
<keyword evidence="9" id="KW-1185">Reference proteome</keyword>
<dbReference type="Gene3D" id="1.20.1250.20">
    <property type="entry name" value="MFS general substrate transporter like domains"/>
    <property type="match status" value="1"/>
</dbReference>
<keyword evidence="2" id="KW-0813">Transport</keyword>
<sequence>MKNENSYTYCTKEEKEEVVKMLKHSKSQAPISPPFYYGWVVVAIAGLSMFFSGPGQTYFISIFIEHYLRDFEYSRSMVSGLYSTATLCAGLALFLVGKLVDIWGQRVMMTLAGFLLALACLWNSLLTGPVMMFVGFFMLRLFGQGSMTLIPNTLVPQWFIQKRGRALSVMAIGGFASSALMPVLNTWIIDSIGWRMTWTMWGILLLVGFAPLAYFLVRNQPKDIGEVPDGKEKEQKNQTEKKKVTLEVNEISWTLKEAMRTRAFWLILFTVSVPALVNTGVTFHLVSIIQGKGMTESVAALVLTLMAVIGFPVTFLVGYLVDRISVHYVLALTFCAHIIALLFLLQVNSWMGAVIYGVIWGVANGFERITLTIVWPNYFGREHLGSIKGLAQTVMVLGSAFGPLPFGIFFDWFGGYQEILWLMILLPVLALVFSLLSPKPSYKN</sequence>
<keyword evidence="4 6" id="KW-1133">Transmembrane helix</keyword>
<evidence type="ECO:0000256" key="2">
    <source>
        <dbReference type="ARBA" id="ARBA00022448"/>
    </source>
</evidence>
<evidence type="ECO:0000256" key="3">
    <source>
        <dbReference type="ARBA" id="ARBA00022692"/>
    </source>
</evidence>
<feature type="domain" description="Major facilitator superfamily (MFS) profile" evidence="7">
    <location>
        <begin position="41"/>
        <end position="442"/>
    </location>
</feature>
<dbReference type="InterPro" id="IPR020846">
    <property type="entry name" value="MFS_dom"/>
</dbReference>
<dbReference type="Proteomes" id="UP001596494">
    <property type="component" value="Unassembled WGS sequence"/>
</dbReference>
<dbReference type="PANTHER" id="PTHR11360:SF308">
    <property type="entry name" value="BLL3089 PROTEIN"/>
    <property type="match status" value="1"/>
</dbReference>
<dbReference type="PROSITE" id="PS50850">
    <property type="entry name" value="MFS"/>
    <property type="match status" value="1"/>
</dbReference>
<feature type="transmembrane region" description="Helical" evidence="6">
    <location>
        <begin position="328"/>
        <end position="347"/>
    </location>
</feature>
<feature type="transmembrane region" description="Helical" evidence="6">
    <location>
        <begin position="35"/>
        <end position="60"/>
    </location>
</feature>
<evidence type="ECO:0000256" key="5">
    <source>
        <dbReference type="ARBA" id="ARBA00023136"/>
    </source>
</evidence>
<dbReference type="InterPro" id="IPR036259">
    <property type="entry name" value="MFS_trans_sf"/>
</dbReference>
<comment type="caution">
    <text evidence="8">The sequence shown here is derived from an EMBL/GenBank/DDBJ whole genome shotgun (WGS) entry which is preliminary data.</text>
</comment>
<feature type="transmembrane region" description="Helical" evidence="6">
    <location>
        <begin position="353"/>
        <end position="378"/>
    </location>
</feature>
<dbReference type="PANTHER" id="PTHR11360">
    <property type="entry name" value="MONOCARBOXYLATE TRANSPORTER"/>
    <property type="match status" value="1"/>
</dbReference>
<accession>A0ABW2K8N8</accession>
<feature type="transmembrane region" description="Helical" evidence="6">
    <location>
        <begin position="390"/>
        <end position="413"/>
    </location>
</feature>
<name>A0ABW2K8N8_9BACI</name>
<feature type="transmembrane region" description="Helical" evidence="6">
    <location>
        <begin position="419"/>
        <end position="436"/>
    </location>
</feature>
<dbReference type="InterPro" id="IPR050327">
    <property type="entry name" value="Proton-linked_MCT"/>
</dbReference>
<feature type="transmembrane region" description="Helical" evidence="6">
    <location>
        <begin position="80"/>
        <end position="100"/>
    </location>
</feature>
<dbReference type="InterPro" id="IPR011701">
    <property type="entry name" value="MFS"/>
</dbReference>
<organism evidence="8 9">
    <name type="scientific">Halobacillus campisalis</name>
    <dbReference type="NCBI Taxonomy" id="435909"/>
    <lineage>
        <taxon>Bacteria</taxon>
        <taxon>Bacillati</taxon>
        <taxon>Bacillota</taxon>
        <taxon>Bacilli</taxon>
        <taxon>Bacillales</taxon>
        <taxon>Bacillaceae</taxon>
        <taxon>Halobacillus</taxon>
    </lineage>
</organism>
<feature type="transmembrane region" description="Helical" evidence="6">
    <location>
        <begin position="167"/>
        <end position="188"/>
    </location>
</feature>
<dbReference type="RefSeq" id="WP_352232212.1">
    <property type="nucleotide sequence ID" value="NZ_JAPVRC010000002.1"/>
</dbReference>
<comment type="subcellular location">
    <subcellularLocation>
        <location evidence="1">Cell membrane</location>
        <topology evidence="1">Multi-pass membrane protein</topology>
    </subcellularLocation>
</comment>
<gene>
    <name evidence="8" type="ORF">ACFQMN_16600</name>
</gene>
<evidence type="ECO:0000259" key="7">
    <source>
        <dbReference type="PROSITE" id="PS50850"/>
    </source>
</evidence>
<evidence type="ECO:0000256" key="1">
    <source>
        <dbReference type="ARBA" id="ARBA00004651"/>
    </source>
</evidence>
<keyword evidence="3 6" id="KW-0812">Transmembrane</keyword>
<dbReference type="SUPFAM" id="SSF103473">
    <property type="entry name" value="MFS general substrate transporter"/>
    <property type="match status" value="1"/>
</dbReference>
<dbReference type="EMBL" id="JBHTBY010000017">
    <property type="protein sequence ID" value="MFC7322484.1"/>
    <property type="molecule type" value="Genomic_DNA"/>
</dbReference>
<evidence type="ECO:0000313" key="8">
    <source>
        <dbReference type="EMBL" id="MFC7322484.1"/>
    </source>
</evidence>
<feature type="transmembrane region" description="Helical" evidence="6">
    <location>
        <begin position="298"/>
        <end position="321"/>
    </location>
</feature>
<evidence type="ECO:0000256" key="4">
    <source>
        <dbReference type="ARBA" id="ARBA00022989"/>
    </source>
</evidence>
<protein>
    <submittedName>
        <fullName evidence="8">MFS transporter</fullName>
    </submittedName>
</protein>
<feature type="transmembrane region" description="Helical" evidence="6">
    <location>
        <begin position="131"/>
        <end position="155"/>
    </location>
</feature>
<dbReference type="CDD" id="cd17355">
    <property type="entry name" value="MFS_YcxA_like"/>
    <property type="match status" value="1"/>
</dbReference>
<feature type="transmembrane region" description="Helical" evidence="6">
    <location>
        <begin position="263"/>
        <end position="286"/>
    </location>
</feature>
<dbReference type="Pfam" id="PF07690">
    <property type="entry name" value="MFS_1"/>
    <property type="match status" value="1"/>
</dbReference>
<feature type="transmembrane region" description="Helical" evidence="6">
    <location>
        <begin position="107"/>
        <end position="125"/>
    </location>
</feature>
<proteinExistence type="predicted"/>
<feature type="transmembrane region" description="Helical" evidence="6">
    <location>
        <begin position="200"/>
        <end position="217"/>
    </location>
</feature>